<dbReference type="Gene3D" id="3.30.420.180">
    <property type="entry name" value="CobE/GbiG C-terminal domain"/>
    <property type="match status" value="1"/>
</dbReference>
<feature type="domain" description="Cobalamin synthesis G N-terminal" evidence="2">
    <location>
        <begin position="54"/>
        <end position="134"/>
    </location>
</feature>
<accession>A0A2U3B630</accession>
<comment type="caution">
    <text evidence="3">The sequence shown here is derived from an EMBL/GenBank/DDBJ whole genome shotgun (WGS) entry which is preliminary data.</text>
</comment>
<reference evidence="3 4" key="1">
    <citation type="submission" date="2018-05" db="EMBL/GenBank/DDBJ databases">
        <title>Vibrio limimaris sp. nov., isolated from marine sediment.</title>
        <authorList>
            <person name="Li C.-M."/>
        </authorList>
    </citation>
    <scope>NUCLEOTIDE SEQUENCE [LARGE SCALE GENOMIC DNA]</scope>
    <source>
        <strain evidence="3 4">E4404</strain>
    </source>
</reference>
<dbReference type="Pfam" id="PF01890">
    <property type="entry name" value="CbiG_C"/>
    <property type="match status" value="1"/>
</dbReference>
<evidence type="ECO:0000313" key="4">
    <source>
        <dbReference type="Proteomes" id="UP000245362"/>
    </source>
</evidence>
<dbReference type="InterPro" id="IPR036518">
    <property type="entry name" value="CobE/GbiG_C_sf"/>
</dbReference>
<dbReference type="PANTHER" id="PTHR37477">
    <property type="entry name" value="COBALT-PRECORRIN-5A HYDROLASE"/>
    <property type="match status" value="1"/>
</dbReference>
<dbReference type="InterPro" id="IPR038029">
    <property type="entry name" value="GbiG_N_sf"/>
</dbReference>
<dbReference type="SUPFAM" id="SSF159664">
    <property type="entry name" value="CobE/GbiG C-terminal domain-like"/>
    <property type="match status" value="1"/>
</dbReference>
<organism evidence="3 4">
    <name type="scientific">Vibrio albus</name>
    <dbReference type="NCBI Taxonomy" id="2200953"/>
    <lineage>
        <taxon>Bacteria</taxon>
        <taxon>Pseudomonadati</taxon>
        <taxon>Pseudomonadota</taxon>
        <taxon>Gammaproteobacteria</taxon>
        <taxon>Vibrionales</taxon>
        <taxon>Vibrionaceae</taxon>
        <taxon>Vibrio</taxon>
    </lineage>
</organism>
<dbReference type="EMBL" id="QFWT01000010">
    <property type="protein sequence ID" value="PWI32249.1"/>
    <property type="molecule type" value="Genomic_DNA"/>
</dbReference>
<dbReference type="InterPro" id="IPR052553">
    <property type="entry name" value="CbiG_hydrolase"/>
</dbReference>
<evidence type="ECO:0000313" key="3">
    <source>
        <dbReference type="EMBL" id="PWI32249.1"/>
    </source>
</evidence>
<dbReference type="InterPro" id="IPR002750">
    <property type="entry name" value="CobE/GbiG_C"/>
</dbReference>
<name>A0A2U3B630_9VIBR</name>
<feature type="domain" description="CobE/GbiG C-terminal" evidence="1">
    <location>
        <begin position="236"/>
        <end position="350"/>
    </location>
</feature>
<dbReference type="InterPro" id="IPR021744">
    <property type="entry name" value="CbiG_N"/>
</dbReference>
<evidence type="ECO:0000259" key="1">
    <source>
        <dbReference type="Pfam" id="PF01890"/>
    </source>
</evidence>
<sequence>MNTVRCESISLFTLTPGGQTVANKLRDSLPITCYCAEKYVQDGFIPFNGSFQNTVAESFSRDSAIIVVGACGITVRVIAPLLEDKLSDPAVLVVDEKGEHVISLLSGHMGGANALARYVSGIIGAKPVITTSTDVNQKCSFDLLAKQMCAVAEDFRTVAKTINQRLVSGENIGLFVDPWLVEHLGFDIDSFDTRGLTFVSEEDVDKHDLSALIDVSMQLKRPEWPVKSYQLIPKRVVAGIGCRKDTSPGDLAALFSEQLMNRGLHSMSLAVIGSIDVKKDEPAILKLASGKNVPFKVFSAEELRACSELFPKSEFVIRTVGIGSVSQPAAWLLSNGLLLGETVKQQGITITYGVMK</sequence>
<proteinExistence type="predicted"/>
<protein>
    <submittedName>
        <fullName evidence="3">Cobalamin biosynthesis protein CbiG</fullName>
    </submittedName>
</protein>
<evidence type="ECO:0000259" key="2">
    <source>
        <dbReference type="Pfam" id="PF11760"/>
    </source>
</evidence>
<dbReference type="OrthoDB" id="9781023at2"/>
<dbReference type="Pfam" id="PF11760">
    <property type="entry name" value="CbiG_N"/>
    <property type="match status" value="1"/>
</dbReference>
<dbReference type="PANTHER" id="PTHR37477:SF1">
    <property type="entry name" value="COBALT-PRECORRIN-5A HYDROLASE"/>
    <property type="match status" value="1"/>
</dbReference>
<dbReference type="Gene3D" id="3.40.50.11220">
    <property type="match status" value="1"/>
</dbReference>
<dbReference type="GO" id="GO:0009236">
    <property type="term" value="P:cobalamin biosynthetic process"/>
    <property type="evidence" value="ECO:0007669"/>
    <property type="project" value="InterPro"/>
</dbReference>
<keyword evidence="4" id="KW-1185">Reference proteome</keyword>
<dbReference type="AlphaFoldDB" id="A0A2U3B630"/>
<dbReference type="SUPFAM" id="SSF159672">
    <property type="entry name" value="CbiG N-terminal domain-like"/>
    <property type="match status" value="1"/>
</dbReference>
<dbReference type="Proteomes" id="UP000245362">
    <property type="component" value="Unassembled WGS sequence"/>
</dbReference>
<gene>
    <name evidence="3" type="ORF">DI392_16375</name>
</gene>